<evidence type="ECO:0000313" key="1">
    <source>
        <dbReference type="EMBL" id="TQV81580.1"/>
    </source>
</evidence>
<proteinExistence type="predicted"/>
<name>A0A545TWJ4_9GAMM</name>
<dbReference type="Proteomes" id="UP000315439">
    <property type="component" value="Unassembled WGS sequence"/>
</dbReference>
<organism evidence="1 2">
    <name type="scientific">Aliikangiella coralliicola</name>
    <dbReference type="NCBI Taxonomy" id="2592383"/>
    <lineage>
        <taxon>Bacteria</taxon>
        <taxon>Pseudomonadati</taxon>
        <taxon>Pseudomonadota</taxon>
        <taxon>Gammaproteobacteria</taxon>
        <taxon>Oceanospirillales</taxon>
        <taxon>Pleioneaceae</taxon>
        <taxon>Aliikangiella</taxon>
    </lineage>
</organism>
<sequence>MNRFSIGVFGLAIASIVSGCGVHVRANDNYRYKDLDSVFGGVTVGSGAQVRNVSSVNGGVDLLAGSKARSVDTVNGSIDIGNNVSVLEAETVNGGIEAGKSLSVEKSLSTVNGGILIGENSEIGKDIVTVNGDIELTRVLVARHVRTNNGDIRLVDGSIVKGDIIVEKSNGGWFSGLSITGDMPVVEIDSASQVEGTIHLYKRVKLVIDEKAIVGEIKRHYSRK</sequence>
<accession>A0A545TWJ4</accession>
<dbReference type="OrthoDB" id="6321858at2"/>
<dbReference type="EMBL" id="VIKS01000016">
    <property type="protein sequence ID" value="TQV81580.1"/>
    <property type="molecule type" value="Genomic_DNA"/>
</dbReference>
<comment type="caution">
    <text evidence="1">The sequence shown here is derived from an EMBL/GenBank/DDBJ whole genome shotgun (WGS) entry which is preliminary data.</text>
</comment>
<protein>
    <submittedName>
        <fullName evidence="1">Uncharacterized protein</fullName>
    </submittedName>
</protein>
<dbReference type="RefSeq" id="WP_142935171.1">
    <property type="nucleotide sequence ID" value="NZ_ML660172.1"/>
</dbReference>
<dbReference type="PROSITE" id="PS51257">
    <property type="entry name" value="PROKAR_LIPOPROTEIN"/>
    <property type="match status" value="1"/>
</dbReference>
<dbReference type="AlphaFoldDB" id="A0A545TWJ4"/>
<gene>
    <name evidence="1" type="ORF">FLL46_25880</name>
</gene>
<evidence type="ECO:0000313" key="2">
    <source>
        <dbReference type="Proteomes" id="UP000315439"/>
    </source>
</evidence>
<reference evidence="1 2" key="1">
    <citation type="submission" date="2019-07" db="EMBL/GenBank/DDBJ databases">
        <title>Draft genome for Aliikangiella sp. M105.</title>
        <authorList>
            <person name="Wang G."/>
        </authorList>
    </citation>
    <scope>NUCLEOTIDE SEQUENCE [LARGE SCALE GENOMIC DNA]</scope>
    <source>
        <strain evidence="1 2">M105</strain>
    </source>
</reference>
<keyword evidence="2" id="KW-1185">Reference proteome</keyword>